<feature type="transmembrane region" description="Helical" evidence="1">
    <location>
        <begin position="61"/>
        <end position="80"/>
    </location>
</feature>
<dbReference type="AlphaFoldDB" id="A0A5C5XWK9"/>
<feature type="transmembrane region" description="Helical" evidence="1">
    <location>
        <begin position="6"/>
        <end position="24"/>
    </location>
</feature>
<dbReference type="OrthoDB" id="9856865at2"/>
<name>A0A5C5XWK9_9BACT</name>
<comment type="caution">
    <text evidence="2">The sequence shown here is derived from an EMBL/GenBank/DDBJ whole genome shotgun (WGS) entry which is preliminary data.</text>
</comment>
<reference evidence="2 3" key="1">
    <citation type="submission" date="2019-02" db="EMBL/GenBank/DDBJ databases">
        <title>Deep-cultivation of Planctomycetes and their phenomic and genomic characterization uncovers novel biology.</title>
        <authorList>
            <person name="Wiegand S."/>
            <person name="Jogler M."/>
            <person name="Boedeker C."/>
            <person name="Pinto D."/>
            <person name="Vollmers J."/>
            <person name="Rivas-Marin E."/>
            <person name="Kohn T."/>
            <person name="Peeters S.H."/>
            <person name="Heuer A."/>
            <person name="Rast P."/>
            <person name="Oberbeckmann S."/>
            <person name="Bunk B."/>
            <person name="Jeske O."/>
            <person name="Meyerdierks A."/>
            <person name="Storesund J.E."/>
            <person name="Kallscheuer N."/>
            <person name="Luecker S."/>
            <person name="Lage O.M."/>
            <person name="Pohl T."/>
            <person name="Merkel B.J."/>
            <person name="Hornburger P."/>
            <person name="Mueller R.-W."/>
            <person name="Bruemmer F."/>
            <person name="Labrenz M."/>
            <person name="Spormann A.M."/>
            <person name="Op Den Camp H."/>
            <person name="Overmann J."/>
            <person name="Amann R."/>
            <person name="Jetten M.S.M."/>
            <person name="Mascher T."/>
            <person name="Medema M.H."/>
            <person name="Devos D.P."/>
            <person name="Kaster A.-K."/>
            <person name="Ovreas L."/>
            <person name="Rohde M."/>
            <person name="Galperin M.Y."/>
            <person name="Jogler C."/>
        </authorList>
    </citation>
    <scope>NUCLEOTIDE SEQUENCE [LARGE SCALE GENOMIC DNA]</scope>
    <source>
        <strain evidence="2 3">Pla123a</strain>
    </source>
</reference>
<organism evidence="2 3">
    <name type="scientific">Posidoniimonas polymericola</name>
    <dbReference type="NCBI Taxonomy" id="2528002"/>
    <lineage>
        <taxon>Bacteria</taxon>
        <taxon>Pseudomonadati</taxon>
        <taxon>Planctomycetota</taxon>
        <taxon>Planctomycetia</taxon>
        <taxon>Pirellulales</taxon>
        <taxon>Lacipirellulaceae</taxon>
        <taxon>Posidoniimonas</taxon>
    </lineage>
</organism>
<evidence type="ECO:0000256" key="1">
    <source>
        <dbReference type="SAM" id="Phobius"/>
    </source>
</evidence>
<proteinExistence type="predicted"/>
<evidence type="ECO:0008006" key="4">
    <source>
        <dbReference type="Google" id="ProtNLM"/>
    </source>
</evidence>
<evidence type="ECO:0000313" key="3">
    <source>
        <dbReference type="Proteomes" id="UP000318478"/>
    </source>
</evidence>
<dbReference type="Proteomes" id="UP000318478">
    <property type="component" value="Unassembled WGS sequence"/>
</dbReference>
<keyword evidence="1" id="KW-0812">Transmembrane</keyword>
<accession>A0A5C5XWK9</accession>
<dbReference type="RefSeq" id="WP_146590743.1">
    <property type="nucleotide sequence ID" value="NZ_SJPO01000012.1"/>
</dbReference>
<evidence type="ECO:0000313" key="2">
    <source>
        <dbReference type="EMBL" id="TWT67746.1"/>
    </source>
</evidence>
<sequence length="99" mass="10482">MDSFDTLPLAAGVSLHAAGVLVACLSRLSFGSTVNLFLRVALLAMAVLISGLAMQSAHYGFSSWAFSALTLGAMVIVAVLHSHHVEQDPVLYRVVSARR</sequence>
<dbReference type="EMBL" id="SJPO01000012">
    <property type="protein sequence ID" value="TWT67746.1"/>
    <property type="molecule type" value="Genomic_DNA"/>
</dbReference>
<keyword evidence="1" id="KW-1133">Transmembrane helix</keyword>
<gene>
    <name evidence="2" type="ORF">Pla123a_43040</name>
</gene>
<feature type="transmembrane region" description="Helical" evidence="1">
    <location>
        <begin position="36"/>
        <end position="55"/>
    </location>
</feature>
<keyword evidence="1" id="KW-0472">Membrane</keyword>
<keyword evidence="3" id="KW-1185">Reference proteome</keyword>
<protein>
    <recommendedName>
        <fullName evidence="4">MerC mercury resistance protein</fullName>
    </recommendedName>
</protein>